<reference evidence="2" key="1">
    <citation type="journal article" date="2020" name="New Phytol.">
        <title>Comparative genomics reveals dynamic genome evolution in host specialist ectomycorrhizal fungi.</title>
        <authorList>
            <person name="Lofgren L.A."/>
            <person name="Nguyen N.H."/>
            <person name="Vilgalys R."/>
            <person name="Ruytinx J."/>
            <person name="Liao H.L."/>
            <person name="Branco S."/>
            <person name="Kuo A."/>
            <person name="LaButti K."/>
            <person name="Lipzen A."/>
            <person name="Andreopoulos W."/>
            <person name="Pangilinan J."/>
            <person name="Riley R."/>
            <person name="Hundley H."/>
            <person name="Na H."/>
            <person name="Barry K."/>
            <person name="Grigoriev I.V."/>
            <person name="Stajich J.E."/>
            <person name="Kennedy P.G."/>
        </authorList>
    </citation>
    <scope>NUCLEOTIDE SEQUENCE</scope>
    <source>
        <strain evidence="2">DOB743</strain>
    </source>
</reference>
<dbReference type="Proteomes" id="UP000714275">
    <property type="component" value="Unassembled WGS sequence"/>
</dbReference>
<accession>A0A9P7A2J0</accession>
<dbReference type="OrthoDB" id="2691977at2759"/>
<organism evidence="2 3">
    <name type="scientific">Suillus placidus</name>
    <dbReference type="NCBI Taxonomy" id="48579"/>
    <lineage>
        <taxon>Eukaryota</taxon>
        <taxon>Fungi</taxon>
        <taxon>Dikarya</taxon>
        <taxon>Basidiomycota</taxon>
        <taxon>Agaricomycotina</taxon>
        <taxon>Agaricomycetes</taxon>
        <taxon>Agaricomycetidae</taxon>
        <taxon>Boletales</taxon>
        <taxon>Suillineae</taxon>
        <taxon>Suillaceae</taxon>
        <taxon>Suillus</taxon>
    </lineage>
</organism>
<comment type="caution">
    <text evidence="2">The sequence shown here is derived from an EMBL/GenBank/DDBJ whole genome shotgun (WGS) entry which is preliminary data.</text>
</comment>
<name>A0A9P7A2J0_9AGAM</name>
<evidence type="ECO:0000313" key="3">
    <source>
        <dbReference type="Proteomes" id="UP000714275"/>
    </source>
</evidence>
<keyword evidence="3" id="KW-1185">Reference proteome</keyword>
<proteinExistence type="predicted"/>
<sequence>MLPRFSHLDVGINIGDSHTNECDDSENESVVNCDADVEACEAQLLDNLMKLAEEDNISHTKKQQNQLLQLTVAAIALDIDEQQCIWKFAEDDNTNSDICAHEFAHIEQCLSLPAVHLADDLSKPEWMRVERVKEQFNEDEDMLFVLDQHATMLAEMCVMWQGKLCGTPCLWSMSQHWGPLPKKLAAAASRRHDSVANGSSVVVVDDDDDEYEDSSDGDDGELLDTIEDVALLDEYNGKSIRDELSLNMSFWT</sequence>
<protein>
    <submittedName>
        <fullName evidence="2">Uncharacterized protein</fullName>
    </submittedName>
</protein>
<dbReference type="AlphaFoldDB" id="A0A9P7A2J0"/>
<dbReference type="EMBL" id="JABBWD010000006">
    <property type="protein sequence ID" value="KAG1781300.1"/>
    <property type="molecule type" value="Genomic_DNA"/>
</dbReference>
<evidence type="ECO:0000256" key="1">
    <source>
        <dbReference type="SAM" id="MobiDB-lite"/>
    </source>
</evidence>
<gene>
    <name evidence="2" type="ORF">EV702DRAFT_1193479</name>
</gene>
<feature type="region of interest" description="Disordered" evidence="1">
    <location>
        <begin position="198"/>
        <end position="220"/>
    </location>
</feature>
<feature type="compositionally biased region" description="Acidic residues" evidence="1">
    <location>
        <begin position="204"/>
        <end position="220"/>
    </location>
</feature>
<evidence type="ECO:0000313" key="2">
    <source>
        <dbReference type="EMBL" id="KAG1781300.1"/>
    </source>
</evidence>